<name>A0A3S5FG86_9PLAT</name>
<feature type="coiled-coil region" evidence="1">
    <location>
        <begin position="43"/>
        <end position="70"/>
    </location>
</feature>
<gene>
    <name evidence="2" type="ORF">PXEA_LOCUS30046</name>
</gene>
<keyword evidence="3" id="KW-1185">Reference proteome</keyword>
<dbReference type="EMBL" id="CAAALY010252705">
    <property type="protein sequence ID" value="VEL36606.1"/>
    <property type="molecule type" value="Genomic_DNA"/>
</dbReference>
<evidence type="ECO:0000313" key="2">
    <source>
        <dbReference type="EMBL" id="VEL36606.1"/>
    </source>
</evidence>
<evidence type="ECO:0000256" key="1">
    <source>
        <dbReference type="SAM" id="Coils"/>
    </source>
</evidence>
<sequence length="77" mass="9043">MVLRIARLTDDAGETSGNVIRYLEREQTLVSSRQIESNSISNQKEEESELTRLRNLLAEKERIIEQLEVGLFKERFY</sequence>
<organism evidence="2 3">
    <name type="scientific">Protopolystoma xenopodis</name>
    <dbReference type="NCBI Taxonomy" id="117903"/>
    <lineage>
        <taxon>Eukaryota</taxon>
        <taxon>Metazoa</taxon>
        <taxon>Spiralia</taxon>
        <taxon>Lophotrochozoa</taxon>
        <taxon>Platyhelminthes</taxon>
        <taxon>Monogenea</taxon>
        <taxon>Polyopisthocotylea</taxon>
        <taxon>Polystomatidea</taxon>
        <taxon>Polystomatidae</taxon>
        <taxon>Protopolystoma</taxon>
    </lineage>
</organism>
<proteinExistence type="predicted"/>
<protein>
    <submittedName>
        <fullName evidence="2">Uncharacterized protein</fullName>
    </submittedName>
</protein>
<accession>A0A3S5FG86</accession>
<reference evidence="2" key="1">
    <citation type="submission" date="2018-11" db="EMBL/GenBank/DDBJ databases">
        <authorList>
            <consortium name="Pathogen Informatics"/>
        </authorList>
    </citation>
    <scope>NUCLEOTIDE SEQUENCE</scope>
</reference>
<dbReference type="AlphaFoldDB" id="A0A3S5FG86"/>
<dbReference type="Proteomes" id="UP000784294">
    <property type="component" value="Unassembled WGS sequence"/>
</dbReference>
<keyword evidence="1" id="KW-0175">Coiled coil</keyword>
<comment type="caution">
    <text evidence="2">The sequence shown here is derived from an EMBL/GenBank/DDBJ whole genome shotgun (WGS) entry which is preliminary data.</text>
</comment>
<evidence type="ECO:0000313" key="3">
    <source>
        <dbReference type="Proteomes" id="UP000784294"/>
    </source>
</evidence>